<proteinExistence type="predicted"/>
<accession>A0ABP9AS34</accession>
<reference evidence="3" key="1">
    <citation type="journal article" date="2019" name="Int. J. Syst. Evol. Microbiol.">
        <title>The Global Catalogue of Microorganisms (GCM) 10K type strain sequencing project: providing services to taxonomists for standard genome sequencing and annotation.</title>
        <authorList>
            <consortium name="The Broad Institute Genomics Platform"/>
            <consortium name="The Broad Institute Genome Sequencing Center for Infectious Disease"/>
            <person name="Wu L."/>
            <person name="Ma J."/>
        </authorList>
    </citation>
    <scope>NUCLEOTIDE SEQUENCE [LARGE SCALE GENOMIC DNA]</scope>
    <source>
        <strain evidence="3">JCM 18204</strain>
    </source>
</reference>
<evidence type="ECO:0000256" key="1">
    <source>
        <dbReference type="SAM" id="SignalP"/>
    </source>
</evidence>
<name>A0ABP9AS34_9GAMM</name>
<dbReference type="Proteomes" id="UP001499959">
    <property type="component" value="Unassembled WGS sequence"/>
</dbReference>
<evidence type="ECO:0000313" key="2">
    <source>
        <dbReference type="EMBL" id="GAA4785167.1"/>
    </source>
</evidence>
<dbReference type="EMBL" id="BAABJE010000001">
    <property type="protein sequence ID" value="GAA4785167.1"/>
    <property type="molecule type" value="Genomic_DNA"/>
</dbReference>
<organism evidence="2 3">
    <name type="scientific">Lysobacter hankyongensis</name>
    <dbReference type="NCBI Taxonomy" id="1176535"/>
    <lineage>
        <taxon>Bacteria</taxon>
        <taxon>Pseudomonadati</taxon>
        <taxon>Pseudomonadota</taxon>
        <taxon>Gammaproteobacteria</taxon>
        <taxon>Lysobacterales</taxon>
        <taxon>Lysobacteraceae</taxon>
        <taxon>Lysobacter</taxon>
    </lineage>
</organism>
<protein>
    <submittedName>
        <fullName evidence="2">Uncharacterized protein</fullName>
    </submittedName>
</protein>
<keyword evidence="1" id="KW-0732">Signal</keyword>
<dbReference type="RefSeq" id="WP_345301895.1">
    <property type="nucleotide sequence ID" value="NZ_BAABJE010000001.1"/>
</dbReference>
<feature type="chain" id="PRO_5046734737" evidence="1">
    <location>
        <begin position="30"/>
        <end position="144"/>
    </location>
</feature>
<sequence length="144" mass="14175">MPASPSRLSFRFAALTVALACLLVPPADAQSDASGRHSEASVMASVEVPVAVVGALVAGGKFLVTGVAVSGGAVAVTVSVVGLGASFVVHLTAEAAKSLAIASGTAVEAVAVSGGWLLMAAGEALCFVADEHARAHVHSREIDT</sequence>
<gene>
    <name evidence="2" type="ORF">GCM10023307_07330</name>
</gene>
<keyword evidence="3" id="KW-1185">Reference proteome</keyword>
<evidence type="ECO:0000313" key="3">
    <source>
        <dbReference type="Proteomes" id="UP001499959"/>
    </source>
</evidence>
<comment type="caution">
    <text evidence="2">The sequence shown here is derived from an EMBL/GenBank/DDBJ whole genome shotgun (WGS) entry which is preliminary data.</text>
</comment>
<feature type="signal peptide" evidence="1">
    <location>
        <begin position="1"/>
        <end position="29"/>
    </location>
</feature>